<gene>
    <name evidence="1" type="ORF">UV58_C0010G0008</name>
</gene>
<dbReference type="AlphaFoldDB" id="A0A0G1F673"/>
<evidence type="ECO:0008006" key="3">
    <source>
        <dbReference type="Google" id="ProtNLM"/>
    </source>
</evidence>
<evidence type="ECO:0000313" key="1">
    <source>
        <dbReference type="EMBL" id="KKS82388.1"/>
    </source>
</evidence>
<dbReference type="InterPro" id="IPR014942">
    <property type="entry name" value="AbiEii"/>
</dbReference>
<evidence type="ECO:0000313" key="2">
    <source>
        <dbReference type="Proteomes" id="UP000034810"/>
    </source>
</evidence>
<dbReference type="Proteomes" id="UP000034810">
    <property type="component" value="Unassembled WGS sequence"/>
</dbReference>
<accession>A0A0G1F673</accession>
<protein>
    <recommendedName>
        <fullName evidence="3">Nucleotidyl transferase AbiEii/AbiGii toxin family protein</fullName>
    </recommendedName>
</protein>
<sequence>MLKKFMLNIENLEKFTKQAQTSLENVVREYCQHLFLSYLYKQPGSEGLLFKGGTALRIIFRSPRYSQDLDFTGINITQLEIEEIFTNTLANLENTGVKIELKEGKPTTGGYLGIAIFGAYGMKINVQIEVSLRKGRGLKGIREMIENDYIPAYTLVHLPKEEIVAGKMQALINRHKPRDFYDYFFLLSGNYQITKKKENLDKVLELLEEAKVNFRNELKKLLPASHSMHLRNFKKILKQKILSFY</sequence>
<organism evidence="1 2">
    <name type="scientific">Candidatus Wolfebacteria bacterium GW2011_GWC1_43_10</name>
    <dbReference type="NCBI Taxonomy" id="1619011"/>
    <lineage>
        <taxon>Bacteria</taxon>
        <taxon>Candidatus Wolfeibacteriota</taxon>
    </lineage>
</organism>
<comment type="caution">
    <text evidence="1">The sequence shown here is derived from an EMBL/GenBank/DDBJ whole genome shotgun (WGS) entry which is preliminary data.</text>
</comment>
<dbReference type="Gene3D" id="3.10.450.620">
    <property type="entry name" value="JHP933, nucleotidyltransferase-like core domain"/>
    <property type="match status" value="1"/>
</dbReference>
<dbReference type="Pfam" id="PF08843">
    <property type="entry name" value="AbiEii"/>
    <property type="match status" value="1"/>
</dbReference>
<dbReference type="EMBL" id="LCFA01000010">
    <property type="protein sequence ID" value="KKS82388.1"/>
    <property type="molecule type" value="Genomic_DNA"/>
</dbReference>
<name>A0A0G1F673_9BACT</name>
<reference evidence="1 2" key="1">
    <citation type="journal article" date="2015" name="Nature">
        <title>rRNA introns, odd ribosomes, and small enigmatic genomes across a large radiation of phyla.</title>
        <authorList>
            <person name="Brown C.T."/>
            <person name="Hug L.A."/>
            <person name="Thomas B.C."/>
            <person name="Sharon I."/>
            <person name="Castelle C.J."/>
            <person name="Singh A."/>
            <person name="Wilkins M.J."/>
            <person name="Williams K.H."/>
            <person name="Banfield J.F."/>
        </authorList>
    </citation>
    <scope>NUCLEOTIDE SEQUENCE [LARGE SCALE GENOMIC DNA]</scope>
</reference>
<proteinExistence type="predicted"/>